<gene>
    <name evidence="3" type="ORF">JL107_18800</name>
</gene>
<protein>
    <submittedName>
        <fullName evidence="3">CAP domain-containing protein</fullName>
    </submittedName>
</protein>
<comment type="caution">
    <text evidence="3">The sequence shown here is derived from an EMBL/GenBank/DDBJ whole genome shotgun (WGS) entry which is preliminary data.</text>
</comment>
<sequence length="532" mass="54293">MSRPRRWVQARATATLTAATALCLLAGSLGQVAQAAPPVPAAVAAAPAAQEAPQTAFDQQMVGLINGARTQAGLSAVSAAAGLTQLSVDWSTTMADGKTGYVLKHNPDAWTQLPNYGAASRTSWAENVASWTSGAYSAQDIFTSYMNSPGHRANIMNPAFRFVGVGTVSGGNGSDYNTMTFTDKVDSTGGGSTTNPAPTTPAVDPVPAGSWDAGSLDGIAYTVQGWTLDRDRLTSPLNVDIYDQRPDGTRVGVRITADAQRGDVASVYPGAGDRHGFSGTVSLVGTGRHSVCVYAINQGAGTVNPSLGCKDVDVAGPTGSLDLAAASAPGTLQVAGWAADPAVRTGSTEVHVYVTGPQGTKGISTRTTGARADVQRAVPWASPTTGFTATVPTMGEGANQVCVYAINQNQGGNPQFGCSTVQVRNAFGSLDAVWQENGKIVAAGWALNPTRPGEQVPVHVYVTSSTSRGYAGSAGNPRADVGGAFPGYGNNHGYAITVPTNGSGRQQVCAYAVPTVGGTGNVSLGCRDLVVP</sequence>
<dbReference type="SUPFAM" id="SSF55797">
    <property type="entry name" value="PR-1-like"/>
    <property type="match status" value="1"/>
</dbReference>
<proteinExistence type="predicted"/>
<evidence type="ECO:0000259" key="2">
    <source>
        <dbReference type="Pfam" id="PF00188"/>
    </source>
</evidence>
<keyword evidence="1" id="KW-0732">Signal</keyword>
<dbReference type="InterPro" id="IPR014044">
    <property type="entry name" value="CAP_dom"/>
</dbReference>
<dbReference type="InterPro" id="IPR035940">
    <property type="entry name" value="CAP_sf"/>
</dbReference>
<dbReference type="PANTHER" id="PTHR31157">
    <property type="entry name" value="SCP DOMAIN-CONTAINING PROTEIN"/>
    <property type="match status" value="1"/>
</dbReference>
<dbReference type="AlphaFoldDB" id="A0A938YIV6"/>
<feature type="signal peptide" evidence="1">
    <location>
        <begin position="1"/>
        <end position="35"/>
    </location>
</feature>
<reference evidence="3" key="1">
    <citation type="submission" date="2021-01" db="EMBL/GenBank/DDBJ databases">
        <title>KCTC 19127 draft genome.</title>
        <authorList>
            <person name="An D."/>
        </authorList>
    </citation>
    <scope>NUCLEOTIDE SEQUENCE</scope>
    <source>
        <strain evidence="3">KCTC 19127</strain>
    </source>
</reference>
<dbReference type="Pfam" id="PF00188">
    <property type="entry name" value="CAP"/>
    <property type="match status" value="1"/>
</dbReference>
<keyword evidence="4" id="KW-1185">Reference proteome</keyword>
<accession>A0A938YIV6</accession>
<organism evidence="3 4">
    <name type="scientific">Nakamurella flavida</name>
    <dbReference type="NCBI Taxonomy" id="363630"/>
    <lineage>
        <taxon>Bacteria</taxon>
        <taxon>Bacillati</taxon>
        <taxon>Actinomycetota</taxon>
        <taxon>Actinomycetes</taxon>
        <taxon>Nakamurellales</taxon>
        <taxon>Nakamurellaceae</taxon>
        <taxon>Nakamurella</taxon>
    </lineage>
</organism>
<feature type="chain" id="PRO_5037229627" evidence="1">
    <location>
        <begin position="36"/>
        <end position="532"/>
    </location>
</feature>
<dbReference type="RefSeq" id="WP_205258530.1">
    <property type="nucleotide sequence ID" value="NZ_BAAAPV010000007.1"/>
</dbReference>
<evidence type="ECO:0000313" key="3">
    <source>
        <dbReference type="EMBL" id="MBM9478505.1"/>
    </source>
</evidence>
<evidence type="ECO:0000313" key="4">
    <source>
        <dbReference type="Proteomes" id="UP000663801"/>
    </source>
</evidence>
<dbReference type="Proteomes" id="UP000663801">
    <property type="component" value="Unassembled WGS sequence"/>
</dbReference>
<dbReference type="Gene3D" id="3.40.33.10">
    <property type="entry name" value="CAP"/>
    <property type="match status" value="1"/>
</dbReference>
<evidence type="ECO:0000256" key="1">
    <source>
        <dbReference type="SAM" id="SignalP"/>
    </source>
</evidence>
<feature type="domain" description="SCP" evidence="2">
    <location>
        <begin position="63"/>
        <end position="175"/>
    </location>
</feature>
<name>A0A938YIV6_9ACTN</name>
<dbReference type="EMBL" id="JAERWL010000018">
    <property type="protein sequence ID" value="MBM9478505.1"/>
    <property type="molecule type" value="Genomic_DNA"/>
</dbReference>
<dbReference type="PANTHER" id="PTHR31157:SF1">
    <property type="entry name" value="SCP DOMAIN-CONTAINING PROTEIN"/>
    <property type="match status" value="1"/>
</dbReference>
<dbReference type="CDD" id="cd05379">
    <property type="entry name" value="CAP_bacterial"/>
    <property type="match status" value="1"/>
</dbReference>